<organism evidence="2 3">
    <name type="scientific">Monoraphidium neglectum</name>
    <dbReference type="NCBI Taxonomy" id="145388"/>
    <lineage>
        <taxon>Eukaryota</taxon>
        <taxon>Viridiplantae</taxon>
        <taxon>Chlorophyta</taxon>
        <taxon>core chlorophytes</taxon>
        <taxon>Chlorophyceae</taxon>
        <taxon>CS clade</taxon>
        <taxon>Sphaeropleales</taxon>
        <taxon>Selenastraceae</taxon>
        <taxon>Monoraphidium</taxon>
    </lineage>
</organism>
<dbReference type="PANTHER" id="PTHR13328">
    <property type="entry name" value="NEGATIVE ELONGATION FACTOR A NELF-A"/>
    <property type="match status" value="1"/>
</dbReference>
<feature type="region of interest" description="Disordered" evidence="1">
    <location>
        <begin position="1"/>
        <end position="22"/>
    </location>
</feature>
<name>A0A0D2MRS5_9CHLO</name>
<proteinExistence type="predicted"/>
<evidence type="ECO:0000313" key="2">
    <source>
        <dbReference type="EMBL" id="KIY97260.1"/>
    </source>
</evidence>
<dbReference type="EMBL" id="KK102644">
    <property type="protein sequence ID" value="KIY97260.1"/>
    <property type="molecule type" value="Genomic_DNA"/>
</dbReference>
<dbReference type="GeneID" id="25727890"/>
<reference evidence="2 3" key="1">
    <citation type="journal article" date="2013" name="BMC Genomics">
        <title>Reconstruction of the lipid metabolism for the microalga Monoraphidium neglectum from its genome sequence reveals characteristics suitable for biofuel production.</title>
        <authorList>
            <person name="Bogen C."/>
            <person name="Al-Dilaimi A."/>
            <person name="Albersmeier A."/>
            <person name="Wichmann J."/>
            <person name="Grundmann M."/>
            <person name="Rupp O."/>
            <person name="Lauersen K.J."/>
            <person name="Blifernez-Klassen O."/>
            <person name="Kalinowski J."/>
            <person name="Goesmann A."/>
            <person name="Mussgnug J.H."/>
            <person name="Kruse O."/>
        </authorList>
    </citation>
    <scope>NUCLEOTIDE SEQUENCE [LARGE SCALE GENOMIC DNA]</scope>
    <source>
        <strain evidence="2 3">SAG 48.87</strain>
    </source>
</reference>
<dbReference type="RefSeq" id="XP_013896280.1">
    <property type="nucleotide sequence ID" value="XM_014040826.1"/>
</dbReference>
<feature type="region of interest" description="Disordered" evidence="1">
    <location>
        <begin position="50"/>
        <end position="85"/>
    </location>
</feature>
<sequence>MATPPSPGRPGPSFVTLDSSASGPAMRVQWQAVQEGHQHMLGIAAGAGGSGGAAAPGNLGDQAQAGRLSSATVEEDGAAGGAYDHDDVLTLDGAPPEVDDDPLSLLNAQQFEEPPAVAGALPADGGGPTEAETAAAVDQFMELIAALGISDAMDHAEKELGPAMVTAALYPGAEITLLQYITWLLRLREAHTMRDHINCSSTDDFEQHVCVNDCERFPPLARSDYKQHCDARCTKCGERRFDTQPSASGERYVPRKRFWHLGLRHAGLQLMANSAFCELRGQGRGAPDSFYTSELAAEMDTATGGAVMNQDNSCYEIFLDFAQPFAFKQHSMGVVAVRCLDIGVQHRSKRSLIQPLVIIPGPKEPKSMGPYLELLLDEFKKFGPTGPGLAIAATESQPAFIHRMLLAGVAADTPAGRKVSMWLAHNAYRGCGWCWLLSVRSEDGVNYWPGYKEAVPAGVYTPPPKPSDPPGPPRQVPVALAGETFVTEAQHVARAASVAAGAADAQSVGCHGPSCIVTALPYVTYDVFLLPIAHACLLGLVKNFLNTIFSSGQRGQATPWWRIPSYARAIIASRAAHVRATDDFGRPYTCVVNARGSWVMENYLHFIETFSIYIFAPHATIGDVLPDQRLRTMWGHLRNAVLTILRPLGDTHPTAVAAAKYAQSELMEYGKIAEEYFGRLLCKYNLHQLVCRLVRQAQLRGHSSSWSEFWGELYIQYMKSATKYRSTTTPELVILKTLVVDAALAKLSMQYPQFTKTFDELIPQYRAAGMRGRNVDTVEGGAAGSVEGGGGAGGAADSAAGDGLAGAVAAEQGGGAGRGQQGGRGQGGGQGGGGEGGGGGQGGGGHGTGGQAEGGVDDERDTQLLLGSGKKLSAAESERVERSIRLRLTDVVWPALPGWHPVWLNMAAVLKYQHADQGGGGFTFKSAAYTRATQRVSYFAVARYIEDGEAVAYIARIHFFAKFTAAARQAAADAAHAAQQAADAHPPGPSSGGRGRGRGRRHAQANSAFEAAAQAARAAATAAAQEPPQALRVAFCDLYRARARATWRGTGYYVSDLSAPFKADVCIPLNELSEKVIACSRMYDRAAHQPAAASCIPAWFIPYANLSNTVAL</sequence>
<dbReference type="Proteomes" id="UP000054498">
    <property type="component" value="Unassembled WGS sequence"/>
</dbReference>
<dbReference type="STRING" id="145388.A0A0D2MRS5"/>
<feature type="compositionally biased region" description="Low complexity" evidence="1">
    <location>
        <begin position="976"/>
        <end position="985"/>
    </location>
</feature>
<evidence type="ECO:0000256" key="1">
    <source>
        <dbReference type="SAM" id="MobiDB-lite"/>
    </source>
</evidence>
<dbReference type="OrthoDB" id="549954at2759"/>
<dbReference type="PANTHER" id="PTHR13328:SF4">
    <property type="entry name" value="NEGATIVE ELONGATION FACTOR A"/>
    <property type="match status" value="1"/>
</dbReference>
<gene>
    <name evidence="2" type="ORF">MNEG_10701</name>
</gene>
<feature type="compositionally biased region" description="Gly residues" evidence="1">
    <location>
        <begin position="812"/>
        <end position="853"/>
    </location>
</feature>
<evidence type="ECO:0000313" key="3">
    <source>
        <dbReference type="Proteomes" id="UP000054498"/>
    </source>
</evidence>
<keyword evidence="3" id="KW-1185">Reference proteome</keyword>
<dbReference type="InterPro" id="IPR052828">
    <property type="entry name" value="NELF-A_domain"/>
</dbReference>
<accession>A0A0D2MRS5</accession>
<dbReference type="KEGG" id="mng:MNEG_10701"/>
<feature type="compositionally biased region" description="Pro residues" evidence="1">
    <location>
        <begin position="1"/>
        <end position="10"/>
    </location>
</feature>
<feature type="region of interest" description="Disordered" evidence="1">
    <location>
        <begin position="811"/>
        <end position="857"/>
    </location>
</feature>
<dbReference type="AlphaFoldDB" id="A0A0D2MRS5"/>
<protein>
    <submittedName>
        <fullName evidence="2">Uncharacterized protein</fullName>
    </submittedName>
</protein>
<feature type="region of interest" description="Disordered" evidence="1">
    <location>
        <begin position="976"/>
        <end position="1006"/>
    </location>
</feature>